<accession>A0A3G4ZY04</accession>
<dbReference type="Pfam" id="PF00149">
    <property type="entry name" value="Metallophos"/>
    <property type="match status" value="1"/>
</dbReference>
<dbReference type="GO" id="GO:0016787">
    <property type="term" value="F:hydrolase activity"/>
    <property type="evidence" value="ECO:0007669"/>
    <property type="project" value="InterPro"/>
</dbReference>
<protein>
    <submittedName>
        <fullName evidence="2">Metallophosphatase/phosphoesterase</fullName>
    </submittedName>
</protein>
<reference evidence="2" key="1">
    <citation type="submission" date="2018-10" db="EMBL/GenBank/DDBJ databases">
        <title>Hidden diversity of soil giant viruses.</title>
        <authorList>
            <person name="Schulz F."/>
            <person name="Alteio L."/>
            <person name="Goudeau D."/>
            <person name="Ryan E.M."/>
            <person name="Malmstrom R.R."/>
            <person name="Blanchard J."/>
            <person name="Woyke T."/>
        </authorList>
    </citation>
    <scope>NUCLEOTIDE SEQUENCE</scope>
    <source>
        <strain evidence="2">EDV1</strain>
    </source>
</reference>
<name>A0A3G4ZY04_9VIRU</name>
<evidence type="ECO:0000313" key="2">
    <source>
        <dbReference type="EMBL" id="AYV78279.1"/>
    </source>
</evidence>
<organism evidence="2">
    <name type="scientific">Edafosvirus sp</name>
    <dbReference type="NCBI Taxonomy" id="2487765"/>
    <lineage>
        <taxon>Viruses</taxon>
        <taxon>Varidnaviria</taxon>
        <taxon>Bamfordvirae</taxon>
        <taxon>Nucleocytoviricota</taxon>
        <taxon>Megaviricetes</taxon>
        <taxon>Imitervirales</taxon>
        <taxon>Mimiviridae</taxon>
        <taxon>Klosneuvirinae</taxon>
    </lineage>
</organism>
<sequence>MSKLNESMGVPKYILIGGSPDKIEFLEDCPGYNYLPTILPATRRIVVMGDIHGDYNLLIKLLKMANVIDDDLNWIGEDTHIVQVGDQVDRCRPFNVPCDHELATYNDEASDIKILKLFTELNIKAMVSGGAVISLLGNHEIMNVMGQMNYVSRLGLKEFENYKDPNNPSLTFKSGLMARKHAFKPGNEYSKFLACTRISAVIIGSNIFVHGGILPQFLKDLDITKNSDLEKINITMRRWLLGKINKKYVDKILNSTDISMFWTRILGAIPHNIGNNDPKCEKYLEPVLKILQVGHMIIGHTPQFFANTLGINSTCGKELWRVDSGSSMAFNHFDKQFESKGIITDARKAQVLEILNDSEFRIIA</sequence>
<dbReference type="PANTHER" id="PTHR46546">
    <property type="entry name" value="SHEWANELLA-LIKE PROTEIN PHOSPHATASE 1"/>
    <property type="match status" value="1"/>
</dbReference>
<proteinExistence type="predicted"/>
<dbReference type="InterPro" id="IPR004843">
    <property type="entry name" value="Calcineurin-like_PHP"/>
</dbReference>
<dbReference type="EMBL" id="MK072073">
    <property type="protein sequence ID" value="AYV78279.1"/>
    <property type="molecule type" value="Genomic_DNA"/>
</dbReference>
<feature type="domain" description="Calcineurin-like phosphoesterase" evidence="1">
    <location>
        <begin position="44"/>
        <end position="303"/>
    </location>
</feature>
<dbReference type="SUPFAM" id="SSF56300">
    <property type="entry name" value="Metallo-dependent phosphatases"/>
    <property type="match status" value="1"/>
</dbReference>
<dbReference type="Gene3D" id="3.60.21.10">
    <property type="match status" value="1"/>
</dbReference>
<dbReference type="InterPro" id="IPR029052">
    <property type="entry name" value="Metallo-depent_PP-like"/>
</dbReference>
<gene>
    <name evidence="2" type="ORF">Edafosvirus8_29</name>
</gene>
<evidence type="ECO:0000259" key="1">
    <source>
        <dbReference type="Pfam" id="PF00149"/>
    </source>
</evidence>
<dbReference type="PANTHER" id="PTHR46546:SF4">
    <property type="entry name" value="SHEWANELLA-LIKE PROTEIN PHOSPHATASE 1"/>
    <property type="match status" value="1"/>
</dbReference>